<protein>
    <submittedName>
        <fullName evidence="3">CSON004878 protein</fullName>
    </submittedName>
</protein>
<evidence type="ECO:0000256" key="1">
    <source>
        <dbReference type="SAM" id="MobiDB-lite"/>
    </source>
</evidence>
<feature type="compositionally biased region" description="Polar residues" evidence="1">
    <location>
        <begin position="328"/>
        <end position="343"/>
    </location>
</feature>
<keyword evidence="2" id="KW-0472">Membrane</keyword>
<name>A0A336MQJ1_CULSO</name>
<feature type="region of interest" description="Disordered" evidence="1">
    <location>
        <begin position="328"/>
        <end position="350"/>
    </location>
</feature>
<keyword evidence="2" id="KW-0812">Transmembrane</keyword>
<dbReference type="EMBL" id="UFQT01001998">
    <property type="protein sequence ID" value="SSX32350.1"/>
    <property type="molecule type" value="Genomic_DNA"/>
</dbReference>
<reference evidence="3" key="1">
    <citation type="submission" date="2018-07" db="EMBL/GenBank/DDBJ databases">
        <authorList>
            <person name="Quirk P.G."/>
            <person name="Krulwich T.A."/>
        </authorList>
    </citation>
    <scope>NUCLEOTIDE SEQUENCE</scope>
</reference>
<evidence type="ECO:0000313" key="3">
    <source>
        <dbReference type="EMBL" id="SSX32350.1"/>
    </source>
</evidence>
<sequence>MVIFNNLNKKKLTFITIWSYFNTQFAIKPVSSVQICDQFRENIQMASSGTESNVIVDFNLNYSNIDQPFCQKTFISEPRHAFFIRVYRYDRPQNPMLNDMQIIEWSKKHLPRLKKKNDYTCPLEIKITNNTVVPTWKIDPCQLEFQNFMEISRYHPGQLTLTWENNGFTPAIQVLITVLGQGEVCNEPGNFVCLGIGEDPVLCIADELMCDGVIHCPNGIDMRNDEDPAMCFQNNRRSDIWQILSFNALKHVLGYNNVLVQSTTLRPDSVFPRQKSTITRGLAKYGPWGYLMLGLIICGSALVMCSLWECCCRRFKTEFDDSNDSIETLSNIPPENSNVTATAPPNYEELDSPPSYTVLFPITKNTDSTVNNNNSAHNPNMIYSSYENSSSN</sequence>
<gene>
    <name evidence="3" type="primary">CSON004878</name>
</gene>
<feature type="transmembrane region" description="Helical" evidence="2">
    <location>
        <begin position="288"/>
        <end position="308"/>
    </location>
</feature>
<evidence type="ECO:0000256" key="2">
    <source>
        <dbReference type="SAM" id="Phobius"/>
    </source>
</evidence>
<accession>A0A336MQJ1</accession>
<proteinExistence type="predicted"/>
<dbReference type="AlphaFoldDB" id="A0A336MQJ1"/>
<dbReference type="VEuPathDB" id="VectorBase:CSON004878"/>
<organism evidence="3">
    <name type="scientific">Culicoides sonorensis</name>
    <name type="common">Biting midge</name>
    <dbReference type="NCBI Taxonomy" id="179676"/>
    <lineage>
        <taxon>Eukaryota</taxon>
        <taxon>Metazoa</taxon>
        <taxon>Ecdysozoa</taxon>
        <taxon>Arthropoda</taxon>
        <taxon>Hexapoda</taxon>
        <taxon>Insecta</taxon>
        <taxon>Pterygota</taxon>
        <taxon>Neoptera</taxon>
        <taxon>Endopterygota</taxon>
        <taxon>Diptera</taxon>
        <taxon>Nematocera</taxon>
        <taxon>Chironomoidea</taxon>
        <taxon>Ceratopogonidae</taxon>
        <taxon>Ceratopogoninae</taxon>
        <taxon>Culicoides</taxon>
        <taxon>Monoculicoides</taxon>
    </lineage>
</organism>
<keyword evidence="2" id="KW-1133">Transmembrane helix</keyword>
<feature type="region of interest" description="Disordered" evidence="1">
    <location>
        <begin position="369"/>
        <end position="392"/>
    </location>
</feature>